<evidence type="ECO:0000256" key="3">
    <source>
        <dbReference type="ARBA" id="ARBA00022801"/>
    </source>
</evidence>
<dbReference type="CDD" id="cd08981">
    <property type="entry name" value="GH43_Bt1873-like"/>
    <property type="match status" value="1"/>
</dbReference>
<keyword evidence="3 5" id="KW-0378">Hydrolase</keyword>
<dbReference type="InterPro" id="IPR023296">
    <property type="entry name" value="Glyco_hydro_beta-prop_sf"/>
</dbReference>
<dbReference type="AlphaFoldDB" id="A0A841HLC8"/>
<dbReference type="PANTHER" id="PTHR43301">
    <property type="entry name" value="ARABINAN ENDO-1,5-ALPHA-L-ARABINOSIDASE"/>
    <property type="match status" value="1"/>
</dbReference>
<evidence type="ECO:0000256" key="2">
    <source>
        <dbReference type="ARBA" id="ARBA00009865"/>
    </source>
</evidence>
<evidence type="ECO:0000256" key="6">
    <source>
        <dbReference type="SAM" id="SignalP"/>
    </source>
</evidence>
<protein>
    <submittedName>
        <fullName evidence="7">GH43 family beta-xylosidase</fullName>
    </submittedName>
</protein>
<dbReference type="SUPFAM" id="SSF75005">
    <property type="entry name" value="Arabinanase/levansucrase/invertase"/>
    <property type="match status" value="1"/>
</dbReference>
<evidence type="ECO:0000313" key="8">
    <source>
        <dbReference type="Proteomes" id="UP000588068"/>
    </source>
</evidence>
<dbReference type="GO" id="GO:0004553">
    <property type="term" value="F:hydrolase activity, hydrolyzing O-glycosyl compounds"/>
    <property type="evidence" value="ECO:0007669"/>
    <property type="project" value="InterPro"/>
</dbReference>
<accession>A0A841HLC8</accession>
<keyword evidence="8" id="KW-1185">Reference proteome</keyword>
<comment type="caution">
    <text evidence="7">The sequence shown here is derived from an EMBL/GenBank/DDBJ whole genome shotgun (WGS) entry which is preliminary data.</text>
</comment>
<feature type="chain" id="PRO_5032546757" evidence="6">
    <location>
        <begin position="28"/>
        <end position="340"/>
    </location>
</feature>
<dbReference type="Proteomes" id="UP000588068">
    <property type="component" value="Unassembled WGS sequence"/>
</dbReference>
<reference evidence="7 8" key="1">
    <citation type="submission" date="2020-08" db="EMBL/GenBank/DDBJ databases">
        <title>Genomic Encyclopedia of Type Strains, Phase IV (KMG-IV): sequencing the most valuable type-strain genomes for metagenomic binning, comparative biology and taxonomic classification.</title>
        <authorList>
            <person name="Goeker M."/>
        </authorList>
    </citation>
    <scope>NUCLEOTIDE SEQUENCE [LARGE SCALE GENOMIC DNA]</scope>
    <source>
        <strain evidence="7 8">DSM 26723</strain>
    </source>
</reference>
<dbReference type="PANTHER" id="PTHR43301:SF3">
    <property type="entry name" value="ARABINAN ENDO-1,5-ALPHA-L-ARABINOSIDASE A-RELATED"/>
    <property type="match status" value="1"/>
</dbReference>
<proteinExistence type="inferred from homology"/>
<sequence>MKSVARAWLAFLLVWVLSFTSSQTVAAASANTPAQAIRNDIDLSTERIRDPCILVDRASGTYYMVATSDRVGPNGRPAVVAFTSKDLKRWAGPHVVFEIPEGFWAQKSIWAPELHHYNGKYYLFATFSSDELLPEQWRDWLPRVKRGTQVLVADSPLGPFKPFANESTLPADMMTLDGTLWEEDGVPYMVFAHEWVQVKDGTIEYVPMRKDLSAIAGEPKRLFHGSDAPWVRKNLEFGSTVTDAPWLYRTRTGKLLMLWSSFGTGNYTVGIATSQSGKLAGPWVQQAEPLYSKDGGHPMLFQRLDGQLMMILHSPNKLRERALLFEVADLGDTLRLESSK</sequence>
<evidence type="ECO:0000256" key="1">
    <source>
        <dbReference type="ARBA" id="ARBA00004834"/>
    </source>
</evidence>
<dbReference type="EMBL" id="JACHHZ010000002">
    <property type="protein sequence ID" value="MBB6092922.1"/>
    <property type="molecule type" value="Genomic_DNA"/>
</dbReference>
<keyword evidence="4 5" id="KW-0326">Glycosidase</keyword>
<dbReference type="GO" id="GO:0005975">
    <property type="term" value="P:carbohydrate metabolic process"/>
    <property type="evidence" value="ECO:0007669"/>
    <property type="project" value="InterPro"/>
</dbReference>
<dbReference type="Pfam" id="PF04616">
    <property type="entry name" value="Glyco_hydro_43"/>
    <property type="match status" value="1"/>
</dbReference>
<feature type="signal peptide" evidence="6">
    <location>
        <begin position="1"/>
        <end position="27"/>
    </location>
</feature>
<dbReference type="RefSeq" id="WP_184330805.1">
    <property type="nucleotide sequence ID" value="NZ_JACHHZ010000002.1"/>
</dbReference>
<evidence type="ECO:0000256" key="5">
    <source>
        <dbReference type="RuleBase" id="RU361187"/>
    </source>
</evidence>
<organism evidence="7 8">
    <name type="scientific">Povalibacter uvarum</name>
    <dbReference type="NCBI Taxonomy" id="732238"/>
    <lineage>
        <taxon>Bacteria</taxon>
        <taxon>Pseudomonadati</taxon>
        <taxon>Pseudomonadota</taxon>
        <taxon>Gammaproteobacteria</taxon>
        <taxon>Steroidobacterales</taxon>
        <taxon>Steroidobacteraceae</taxon>
        <taxon>Povalibacter</taxon>
    </lineage>
</organism>
<comment type="pathway">
    <text evidence="1">Glycan metabolism; L-arabinan degradation.</text>
</comment>
<keyword evidence="6" id="KW-0732">Signal</keyword>
<dbReference type="Gene3D" id="2.115.10.20">
    <property type="entry name" value="Glycosyl hydrolase domain, family 43"/>
    <property type="match status" value="1"/>
</dbReference>
<gene>
    <name evidence="7" type="ORF">HNQ60_001800</name>
</gene>
<name>A0A841HLC8_9GAMM</name>
<evidence type="ECO:0000313" key="7">
    <source>
        <dbReference type="EMBL" id="MBB6092922.1"/>
    </source>
</evidence>
<evidence type="ECO:0000256" key="4">
    <source>
        <dbReference type="ARBA" id="ARBA00023295"/>
    </source>
</evidence>
<comment type="similarity">
    <text evidence="2 5">Belongs to the glycosyl hydrolase 43 family.</text>
</comment>
<dbReference type="InterPro" id="IPR050727">
    <property type="entry name" value="GH43_arabinanases"/>
</dbReference>
<dbReference type="InterPro" id="IPR006710">
    <property type="entry name" value="Glyco_hydro_43"/>
</dbReference>